<keyword evidence="1" id="KW-1015">Disulfide bond</keyword>
<evidence type="ECO:0000313" key="4">
    <source>
        <dbReference type="EMBL" id="KID87254.1"/>
    </source>
</evidence>
<dbReference type="SMART" id="SM00020">
    <property type="entry name" value="Tryp_SPc"/>
    <property type="match status" value="1"/>
</dbReference>
<proteinExistence type="predicted"/>
<sequence>MKYSLLLLLAPLKAWTQQCVCGYANQDACASALAERADSYTGVAFKGQQGSIDERSESALAAAALPNGKQTGPQEYPFIAAVVYKPGHQRILCTGAIVDEHHILIAAHCVHGLKADSLGVYIGSNRFNTTGAKLETVEAIHTHPQWDPELLVYDIALLQLRDALTFDRYTTGPVCVLDQRKSLDNQNAVAVAWDSATDGGQAVSSLLQATFETHDLASCSAQPSGGPQFCAYSAEAAGCHQGSDDPLLLLQGQSSQRYFAIGVSSYGQSCRQSPEVVTDVTQLRPWMQNVLQAAGGKLCK</sequence>
<name>A0A0B4I3N3_METGA</name>
<evidence type="ECO:0000313" key="5">
    <source>
        <dbReference type="Proteomes" id="UP000031192"/>
    </source>
</evidence>
<dbReference type="Pfam" id="PF00089">
    <property type="entry name" value="Trypsin"/>
    <property type="match status" value="1"/>
</dbReference>
<dbReference type="GO" id="GO:0006508">
    <property type="term" value="P:proteolysis"/>
    <property type="evidence" value="ECO:0007669"/>
    <property type="project" value="InterPro"/>
</dbReference>
<accession>A0A0B4I3N3</accession>
<evidence type="ECO:0000256" key="1">
    <source>
        <dbReference type="ARBA" id="ARBA00023157"/>
    </source>
</evidence>
<dbReference type="GO" id="GO:0004252">
    <property type="term" value="F:serine-type endopeptidase activity"/>
    <property type="evidence" value="ECO:0007669"/>
    <property type="project" value="InterPro"/>
</dbReference>
<dbReference type="EMBL" id="AZNH01000017">
    <property type="protein sequence ID" value="KID87254.1"/>
    <property type="molecule type" value="Genomic_DNA"/>
</dbReference>
<evidence type="ECO:0000259" key="3">
    <source>
        <dbReference type="PROSITE" id="PS50240"/>
    </source>
</evidence>
<dbReference type="Gene3D" id="2.40.10.10">
    <property type="entry name" value="Trypsin-like serine proteases"/>
    <property type="match status" value="1"/>
</dbReference>
<protein>
    <submittedName>
        <fullName evidence="4">Trypsin</fullName>
    </submittedName>
</protein>
<dbReference type="InterPro" id="IPR009003">
    <property type="entry name" value="Peptidase_S1_PA"/>
</dbReference>
<organism evidence="4 5">
    <name type="scientific">Metarhizium guizhouense (strain ARSEF 977)</name>
    <dbReference type="NCBI Taxonomy" id="1276136"/>
    <lineage>
        <taxon>Eukaryota</taxon>
        <taxon>Fungi</taxon>
        <taxon>Dikarya</taxon>
        <taxon>Ascomycota</taxon>
        <taxon>Pezizomycotina</taxon>
        <taxon>Sordariomycetes</taxon>
        <taxon>Hypocreomycetidae</taxon>
        <taxon>Hypocreales</taxon>
        <taxon>Clavicipitaceae</taxon>
        <taxon>Metarhizium</taxon>
    </lineage>
</organism>
<keyword evidence="2" id="KW-0732">Signal</keyword>
<dbReference type="SUPFAM" id="SSF50494">
    <property type="entry name" value="Trypsin-like serine proteases"/>
    <property type="match status" value="1"/>
</dbReference>
<dbReference type="AlphaFoldDB" id="A0A0B4I3N3"/>
<feature type="chain" id="PRO_5002106143" evidence="2">
    <location>
        <begin position="17"/>
        <end position="300"/>
    </location>
</feature>
<dbReference type="PROSITE" id="PS50240">
    <property type="entry name" value="TRYPSIN_DOM"/>
    <property type="match status" value="1"/>
</dbReference>
<reference evidence="4 5" key="1">
    <citation type="journal article" date="2014" name="Proc. Natl. Acad. Sci. U.S.A.">
        <title>Trajectory and genomic determinants of fungal-pathogen speciation and host adaptation.</title>
        <authorList>
            <person name="Hu X."/>
            <person name="Xiao G."/>
            <person name="Zheng P."/>
            <person name="Shang Y."/>
            <person name="Su Y."/>
            <person name="Zhang X."/>
            <person name="Liu X."/>
            <person name="Zhan S."/>
            <person name="St Leger R.J."/>
            <person name="Wang C."/>
        </authorList>
    </citation>
    <scope>NUCLEOTIDE SEQUENCE [LARGE SCALE GENOMIC DNA]</scope>
    <source>
        <strain evidence="4 5">ARSEF 977</strain>
    </source>
</reference>
<dbReference type="InterPro" id="IPR051487">
    <property type="entry name" value="Ser/Thr_Proteases_Immune/Dev"/>
</dbReference>
<keyword evidence="5" id="KW-1185">Reference proteome</keyword>
<comment type="caution">
    <text evidence="4">The sequence shown here is derived from an EMBL/GenBank/DDBJ whole genome shotgun (WGS) entry which is preliminary data.</text>
</comment>
<dbReference type="InterPro" id="IPR001254">
    <property type="entry name" value="Trypsin_dom"/>
</dbReference>
<feature type="domain" description="Peptidase S1" evidence="3">
    <location>
        <begin position="65"/>
        <end position="292"/>
    </location>
</feature>
<dbReference type="OrthoDB" id="6380398at2759"/>
<dbReference type="FunFam" id="2.40.10.10:FF:000068">
    <property type="entry name" value="transmembrane protease serine 2"/>
    <property type="match status" value="1"/>
</dbReference>
<dbReference type="Proteomes" id="UP000031192">
    <property type="component" value="Unassembled WGS sequence"/>
</dbReference>
<dbReference type="HOGENOM" id="CLU_934090_0_0_1"/>
<feature type="signal peptide" evidence="2">
    <location>
        <begin position="1"/>
        <end position="16"/>
    </location>
</feature>
<evidence type="ECO:0000256" key="2">
    <source>
        <dbReference type="SAM" id="SignalP"/>
    </source>
</evidence>
<dbReference type="InterPro" id="IPR043504">
    <property type="entry name" value="Peptidase_S1_PA_chymotrypsin"/>
</dbReference>
<dbReference type="PANTHER" id="PTHR24256">
    <property type="entry name" value="TRYPTASE-RELATED"/>
    <property type="match status" value="1"/>
</dbReference>
<gene>
    <name evidence="4" type="ORF">MGU_05664</name>
</gene>